<accession>A0A5P8W9A4</accession>
<sequence length="54" mass="6255">MGNYKAFKIWSILLYKKGIPKFLNPENKLKIKMQNLGINLGCAIRNPVCNYLKI</sequence>
<proteinExistence type="predicted"/>
<keyword evidence="2" id="KW-1185">Reference proteome</keyword>
<reference evidence="1 2" key="1">
    <citation type="submission" date="2019-10" db="EMBL/GenBank/DDBJ databases">
        <title>Genomic and transcriptomic insights into the perfect genentic adaptation of a filamentous nitrogen-fixing cyanobacterium to rice fields.</title>
        <authorList>
            <person name="Chen Z."/>
        </authorList>
    </citation>
    <scope>NUCLEOTIDE SEQUENCE [LARGE SCALE GENOMIC DNA]</scope>
    <source>
        <strain evidence="1">CCNUC1</strain>
    </source>
</reference>
<dbReference type="EMBL" id="CP045226">
    <property type="protein sequence ID" value="QFS48549.1"/>
    <property type="molecule type" value="Genomic_DNA"/>
</dbReference>
<dbReference type="Proteomes" id="UP000326678">
    <property type="component" value="Chromosome Gxm1"/>
</dbReference>
<evidence type="ECO:0000313" key="1">
    <source>
        <dbReference type="EMBL" id="QFS48549.1"/>
    </source>
</evidence>
<dbReference type="AlphaFoldDB" id="A0A5P8W9A4"/>
<name>A0A5P8W9A4_9NOSO</name>
<organism evidence="1 2">
    <name type="scientific">Nostoc sphaeroides CCNUC1</name>
    <dbReference type="NCBI Taxonomy" id="2653204"/>
    <lineage>
        <taxon>Bacteria</taxon>
        <taxon>Bacillati</taxon>
        <taxon>Cyanobacteriota</taxon>
        <taxon>Cyanophyceae</taxon>
        <taxon>Nostocales</taxon>
        <taxon>Nostocaceae</taxon>
        <taxon>Nostoc</taxon>
    </lineage>
</organism>
<evidence type="ECO:0000313" key="2">
    <source>
        <dbReference type="Proteomes" id="UP000326678"/>
    </source>
</evidence>
<gene>
    <name evidence="1" type="ORF">GXM_06043</name>
</gene>
<protein>
    <submittedName>
        <fullName evidence="1">Uncharacterized protein</fullName>
    </submittedName>
</protein>
<dbReference type="KEGG" id="nsh:GXM_06043"/>